<keyword evidence="1" id="KW-0472">Membrane</keyword>
<reference evidence="4" key="4">
    <citation type="journal article" date="2008" name="Nucleic Acids Res.">
        <title>The rice annotation project database (RAP-DB): 2008 update.</title>
        <authorList>
            <consortium name="The rice annotation project (RAP)"/>
        </authorList>
    </citation>
    <scope>GENOME REANNOTATION</scope>
    <source>
        <strain evidence="4">cv. Nipponbare</strain>
    </source>
</reference>
<dbReference type="AlphaFoldDB" id="Q5Z6H7"/>
<evidence type="ECO:0000313" key="4">
    <source>
        <dbReference type="Proteomes" id="UP000000763"/>
    </source>
</evidence>
<evidence type="ECO:0000313" key="3">
    <source>
        <dbReference type="EMBL" id="BAD54442.1"/>
    </source>
</evidence>
<protein>
    <submittedName>
        <fullName evidence="3">Auxin-independent growth promoter-like</fullName>
    </submittedName>
</protein>
<dbReference type="EMBL" id="AP005445">
    <property type="protein sequence ID" value="BAD54442.1"/>
    <property type="molecule type" value="Genomic_DNA"/>
</dbReference>
<gene>
    <name evidence="3" type="ORF">P0028E05.3</name>
    <name evidence="2" type="ORF">P0622F03.29</name>
</gene>
<accession>Q5Z6H7</accession>
<reference evidence="2" key="1">
    <citation type="submission" date="2001-06" db="EMBL/GenBank/DDBJ databases">
        <title>Oryza sativa nipponbare(GA3) genomic DNA, chromosome 6, PAC clone:P0622F03.</title>
        <authorList>
            <person name="Sasaki T."/>
            <person name="Matsumoto T."/>
            <person name="Yamamoto K."/>
        </authorList>
    </citation>
    <scope>NUCLEOTIDE SEQUENCE</scope>
</reference>
<proteinExistence type="predicted"/>
<evidence type="ECO:0000256" key="1">
    <source>
        <dbReference type="SAM" id="Phobius"/>
    </source>
</evidence>
<sequence length="101" mass="10689">MAHDRADATPLPLRRKVRGAAAAGRWAAVRWWLLSLAAIGATITADATLLVVALHVSSSSTSGPASSSGVPYRHSKLLLRAGWISSSRALVQIDDARCSRE</sequence>
<dbReference type="EMBL" id="AP003771">
    <property type="protein sequence ID" value="BAD53906.1"/>
    <property type="molecule type" value="Genomic_DNA"/>
</dbReference>
<feature type="transmembrane region" description="Helical" evidence="1">
    <location>
        <begin position="31"/>
        <end position="54"/>
    </location>
</feature>
<organism evidence="3 4">
    <name type="scientific">Oryza sativa subsp. japonica</name>
    <name type="common">Rice</name>
    <dbReference type="NCBI Taxonomy" id="39947"/>
    <lineage>
        <taxon>Eukaryota</taxon>
        <taxon>Viridiplantae</taxon>
        <taxon>Streptophyta</taxon>
        <taxon>Embryophyta</taxon>
        <taxon>Tracheophyta</taxon>
        <taxon>Spermatophyta</taxon>
        <taxon>Magnoliopsida</taxon>
        <taxon>Liliopsida</taxon>
        <taxon>Poales</taxon>
        <taxon>Poaceae</taxon>
        <taxon>BOP clade</taxon>
        <taxon>Oryzoideae</taxon>
        <taxon>Oryzeae</taxon>
        <taxon>Oryzinae</taxon>
        <taxon>Oryza</taxon>
        <taxon>Oryza sativa</taxon>
    </lineage>
</organism>
<dbReference type="Proteomes" id="UP000000763">
    <property type="component" value="Chromosome 6"/>
</dbReference>
<keyword evidence="1" id="KW-1133">Transmembrane helix</keyword>
<name>Q5Z6H7_ORYSJ</name>
<keyword evidence="1" id="KW-0812">Transmembrane</keyword>
<reference evidence="3" key="2">
    <citation type="submission" date="2002-06" db="EMBL/GenBank/DDBJ databases">
        <title>Oryza sativa nipponbare(GA3) genomic DNA, chromosome 6, PAC clone:P0028E05.</title>
        <authorList>
            <person name="Sasaki T."/>
            <person name="Matsumoto T."/>
            <person name="Katayose Y."/>
        </authorList>
    </citation>
    <scope>NUCLEOTIDE SEQUENCE</scope>
</reference>
<evidence type="ECO:0000313" key="2">
    <source>
        <dbReference type="EMBL" id="BAD53906.1"/>
    </source>
</evidence>
<reference evidence="4" key="3">
    <citation type="journal article" date="2005" name="Nature">
        <title>The map-based sequence of the rice genome.</title>
        <authorList>
            <consortium name="International rice genome sequencing project (IRGSP)"/>
            <person name="Matsumoto T."/>
            <person name="Wu J."/>
            <person name="Kanamori H."/>
            <person name="Katayose Y."/>
            <person name="Fujisawa M."/>
            <person name="Namiki N."/>
            <person name="Mizuno H."/>
            <person name="Yamamoto K."/>
            <person name="Antonio B.A."/>
            <person name="Baba T."/>
            <person name="Sakata K."/>
            <person name="Nagamura Y."/>
            <person name="Aoki H."/>
            <person name="Arikawa K."/>
            <person name="Arita K."/>
            <person name="Bito T."/>
            <person name="Chiden Y."/>
            <person name="Fujitsuka N."/>
            <person name="Fukunaka R."/>
            <person name="Hamada M."/>
            <person name="Harada C."/>
            <person name="Hayashi A."/>
            <person name="Hijishita S."/>
            <person name="Honda M."/>
            <person name="Hosokawa S."/>
            <person name="Ichikawa Y."/>
            <person name="Idonuma A."/>
            <person name="Iijima M."/>
            <person name="Ikeda M."/>
            <person name="Ikeno M."/>
            <person name="Ito K."/>
            <person name="Ito S."/>
            <person name="Ito T."/>
            <person name="Ito Y."/>
            <person name="Ito Y."/>
            <person name="Iwabuchi A."/>
            <person name="Kamiya K."/>
            <person name="Karasawa W."/>
            <person name="Kurita K."/>
            <person name="Katagiri S."/>
            <person name="Kikuta A."/>
            <person name="Kobayashi H."/>
            <person name="Kobayashi N."/>
            <person name="Machita K."/>
            <person name="Maehara T."/>
            <person name="Masukawa M."/>
            <person name="Mizubayashi T."/>
            <person name="Mukai Y."/>
            <person name="Nagasaki H."/>
            <person name="Nagata Y."/>
            <person name="Naito S."/>
            <person name="Nakashima M."/>
            <person name="Nakama Y."/>
            <person name="Nakamichi Y."/>
            <person name="Nakamura M."/>
            <person name="Meguro A."/>
            <person name="Negishi M."/>
            <person name="Ohta I."/>
            <person name="Ohta T."/>
            <person name="Okamoto M."/>
            <person name="Ono N."/>
            <person name="Saji S."/>
            <person name="Sakaguchi M."/>
            <person name="Sakai K."/>
            <person name="Shibata M."/>
            <person name="Shimokawa T."/>
            <person name="Song J."/>
            <person name="Takazaki Y."/>
            <person name="Terasawa K."/>
            <person name="Tsugane M."/>
            <person name="Tsuji K."/>
            <person name="Ueda S."/>
            <person name="Waki K."/>
            <person name="Yamagata H."/>
            <person name="Yamamoto M."/>
            <person name="Yamamoto S."/>
            <person name="Yamane H."/>
            <person name="Yoshiki S."/>
            <person name="Yoshihara R."/>
            <person name="Yukawa K."/>
            <person name="Zhong H."/>
            <person name="Yano M."/>
            <person name="Yuan Q."/>
            <person name="Ouyang S."/>
            <person name="Liu J."/>
            <person name="Jones K.M."/>
            <person name="Gansberger K."/>
            <person name="Moffat K."/>
            <person name="Hill J."/>
            <person name="Bera J."/>
            <person name="Fadrosh D."/>
            <person name="Jin S."/>
            <person name="Johri S."/>
            <person name="Kim M."/>
            <person name="Overton L."/>
            <person name="Reardon M."/>
            <person name="Tsitrin T."/>
            <person name="Vuong H."/>
            <person name="Weaver B."/>
            <person name="Ciecko A."/>
            <person name="Tallon L."/>
            <person name="Jackson J."/>
            <person name="Pai G."/>
            <person name="Aken S.V."/>
            <person name="Utterback T."/>
            <person name="Reidmuller S."/>
            <person name="Feldblyum T."/>
            <person name="Hsiao J."/>
            <person name="Zismann V."/>
            <person name="Iobst S."/>
            <person name="de Vazeille A.R."/>
            <person name="Buell C.R."/>
            <person name="Ying K."/>
            <person name="Li Y."/>
            <person name="Lu T."/>
            <person name="Huang Y."/>
            <person name="Zhao Q."/>
            <person name="Feng Q."/>
            <person name="Zhang L."/>
            <person name="Zhu J."/>
            <person name="Weng Q."/>
            <person name="Mu J."/>
            <person name="Lu Y."/>
            <person name="Fan D."/>
            <person name="Liu Y."/>
            <person name="Guan J."/>
            <person name="Zhang Y."/>
            <person name="Yu S."/>
            <person name="Liu X."/>
            <person name="Zhang Y."/>
            <person name="Hong G."/>
            <person name="Han B."/>
            <person name="Choisne N."/>
            <person name="Demange N."/>
            <person name="Orjeda G."/>
            <person name="Samain S."/>
            <person name="Cattolico L."/>
            <person name="Pelletier E."/>
            <person name="Couloux A."/>
            <person name="Segurens B."/>
            <person name="Wincker P."/>
            <person name="D'Hont A."/>
            <person name="Scarpelli C."/>
            <person name="Weissenbach J."/>
            <person name="Salanoubat M."/>
            <person name="Quetier F."/>
            <person name="Yu Y."/>
            <person name="Kim H.R."/>
            <person name="Rambo T."/>
            <person name="Currie J."/>
            <person name="Collura K."/>
            <person name="Luo M."/>
            <person name="Yang T."/>
            <person name="Ammiraju J.S.S."/>
            <person name="Engler F."/>
            <person name="Soderlund C."/>
            <person name="Wing R.A."/>
            <person name="Palmer L.E."/>
            <person name="de la Bastide M."/>
            <person name="Spiegel L."/>
            <person name="Nascimento L."/>
            <person name="Zutavern T."/>
            <person name="O'Shaughnessy A."/>
            <person name="Dike S."/>
            <person name="Dedhia N."/>
            <person name="Preston R."/>
            <person name="Balija V."/>
            <person name="McCombie W.R."/>
            <person name="Chow T."/>
            <person name="Chen H."/>
            <person name="Chung M."/>
            <person name="Chen C."/>
            <person name="Shaw J."/>
            <person name="Wu H."/>
            <person name="Hsiao K."/>
            <person name="Chao Y."/>
            <person name="Chu M."/>
            <person name="Cheng C."/>
            <person name="Hour A."/>
            <person name="Lee P."/>
            <person name="Lin S."/>
            <person name="Lin Y."/>
            <person name="Liou J."/>
            <person name="Liu S."/>
            <person name="Hsing Y."/>
            <person name="Raghuvanshi S."/>
            <person name="Mohanty A."/>
            <person name="Bharti A.K."/>
            <person name="Gaur A."/>
            <person name="Gupta V."/>
            <person name="Kumar D."/>
            <person name="Ravi V."/>
            <person name="Vij S."/>
            <person name="Kapur A."/>
            <person name="Khurana P."/>
            <person name="Khurana P."/>
            <person name="Khurana J.P."/>
            <person name="Tyagi A.K."/>
            <person name="Gaikwad K."/>
            <person name="Singh A."/>
            <person name="Dalal V."/>
            <person name="Srivastava S."/>
            <person name="Dixit A."/>
            <person name="Pal A.K."/>
            <person name="Ghazi I.A."/>
            <person name="Yadav M."/>
            <person name="Pandit A."/>
            <person name="Bhargava A."/>
            <person name="Sureshbabu K."/>
            <person name="Batra K."/>
            <person name="Sharma T.R."/>
            <person name="Mohapatra T."/>
            <person name="Singh N.K."/>
            <person name="Messing J."/>
            <person name="Nelson A.B."/>
            <person name="Fuks G."/>
            <person name="Kavchok S."/>
            <person name="Keizer G."/>
            <person name="Linton E."/>
            <person name="Llaca V."/>
            <person name="Song R."/>
            <person name="Tanyolac B."/>
            <person name="Young S."/>
            <person name="Ho-Il K."/>
            <person name="Hahn J.H."/>
            <person name="Sangsakoo G."/>
            <person name="Vanavichit A."/>
            <person name="de Mattos Luiz.A.T."/>
            <person name="Zimmer P.D."/>
            <person name="Malone G."/>
            <person name="Dellagostin O."/>
            <person name="de Oliveira A.C."/>
            <person name="Bevan M."/>
            <person name="Bancroft I."/>
            <person name="Minx P."/>
            <person name="Cordum H."/>
            <person name="Wilson R."/>
            <person name="Cheng Z."/>
            <person name="Jin W."/>
            <person name="Jiang J."/>
            <person name="Leong S.A."/>
            <person name="Iwama H."/>
            <person name="Gojobori T."/>
            <person name="Itoh T."/>
            <person name="Niimura Y."/>
            <person name="Fujii Y."/>
            <person name="Habara T."/>
            <person name="Sakai H."/>
            <person name="Sato Y."/>
            <person name="Wilson G."/>
            <person name="Kumar K."/>
            <person name="McCouch S."/>
            <person name="Juretic N."/>
            <person name="Hoen D."/>
            <person name="Wright S."/>
            <person name="Bruskiewich R."/>
            <person name="Bureau T."/>
            <person name="Miyao A."/>
            <person name="Hirochika H."/>
            <person name="Nishikawa T."/>
            <person name="Kadowaki K."/>
            <person name="Sugiura M."/>
            <person name="Burr B."/>
            <person name="Sasaki T."/>
        </authorList>
    </citation>
    <scope>NUCLEOTIDE SEQUENCE [LARGE SCALE GENOMIC DNA]</scope>
    <source>
        <strain evidence="4">cv. Nipponbare</strain>
    </source>
</reference>